<dbReference type="SUPFAM" id="SSF159501">
    <property type="entry name" value="EreA/ChaN-like"/>
    <property type="match status" value="1"/>
</dbReference>
<feature type="region of interest" description="Disordered" evidence="1">
    <location>
        <begin position="322"/>
        <end position="342"/>
    </location>
</feature>
<dbReference type="InterPro" id="IPR007815">
    <property type="entry name" value="Emycin_Estase"/>
</dbReference>
<dbReference type="EMBL" id="FNGF01000002">
    <property type="protein sequence ID" value="SDK80012.1"/>
    <property type="molecule type" value="Genomic_DNA"/>
</dbReference>
<dbReference type="PANTHER" id="PTHR31299">
    <property type="entry name" value="ESTERASE, PUTATIVE (AFU_ORTHOLOGUE AFUA_1G05850)-RELATED"/>
    <property type="match status" value="1"/>
</dbReference>
<gene>
    <name evidence="2" type="ORF">SAMN05216298_1416</name>
</gene>
<dbReference type="Pfam" id="PF05139">
    <property type="entry name" value="Erythro_esteras"/>
    <property type="match status" value="1"/>
</dbReference>
<keyword evidence="3" id="KW-1185">Reference proteome</keyword>
<dbReference type="OrthoDB" id="4329964at2"/>
<sequence length="342" mass="36832">MQLDDLVNDTHELVGAGEADHREPAFQEARNALFARLADRGFRSFALETDRAAAFTVDDYVREGTGTLDAAMDDGFSHGFGAFDGNRRLVEWMRDYNRDREPADRLAFHGIDGPFEFTAPSPRAALEHVRDHLGLDLDIASLAGEDERWSRTEAVTDPAASPGDTPEARELGVIADRLLAAVRDAPPAARSRAAHHRALAHALTARGLLRYHRQAAQPLAEAERWSRLSGLRDALMAEHLRAIRDQEADRGPTLVAGHNIHLQPTESRLEMAGMNLTWTGTGALMAALLGPKYLFIAGSLGPAGPGDHGGADAVLVAGDEPALVPVSGGTRDRASGSEPVKE</sequence>
<evidence type="ECO:0000313" key="2">
    <source>
        <dbReference type="EMBL" id="SDK80012.1"/>
    </source>
</evidence>
<accession>A0A1G9EV09</accession>
<organism evidence="2 3">
    <name type="scientific">Glycomyces sambucus</name>
    <dbReference type="NCBI Taxonomy" id="380244"/>
    <lineage>
        <taxon>Bacteria</taxon>
        <taxon>Bacillati</taxon>
        <taxon>Actinomycetota</taxon>
        <taxon>Actinomycetes</taxon>
        <taxon>Glycomycetales</taxon>
        <taxon>Glycomycetaceae</taxon>
        <taxon>Glycomyces</taxon>
    </lineage>
</organism>
<dbReference type="STRING" id="380244.SAMN05216298_1416"/>
<evidence type="ECO:0000256" key="1">
    <source>
        <dbReference type="SAM" id="MobiDB-lite"/>
    </source>
</evidence>
<dbReference type="CDD" id="cd14728">
    <property type="entry name" value="Ere-like"/>
    <property type="match status" value="1"/>
</dbReference>
<dbReference type="AlphaFoldDB" id="A0A1G9EV09"/>
<dbReference type="GO" id="GO:0046677">
    <property type="term" value="P:response to antibiotic"/>
    <property type="evidence" value="ECO:0007669"/>
    <property type="project" value="InterPro"/>
</dbReference>
<protein>
    <submittedName>
        <fullName evidence="2">Erythromycin esterase</fullName>
    </submittedName>
</protein>
<reference evidence="3" key="1">
    <citation type="submission" date="2016-10" db="EMBL/GenBank/DDBJ databases">
        <authorList>
            <person name="Varghese N."/>
            <person name="Submissions S."/>
        </authorList>
    </citation>
    <scope>NUCLEOTIDE SEQUENCE [LARGE SCALE GENOMIC DNA]</scope>
    <source>
        <strain evidence="3">CGMCC 4.3147</strain>
    </source>
</reference>
<dbReference type="PANTHER" id="PTHR31299:SF0">
    <property type="entry name" value="ESTERASE, PUTATIVE (AFU_ORTHOLOGUE AFUA_1G05850)-RELATED"/>
    <property type="match status" value="1"/>
</dbReference>
<dbReference type="InterPro" id="IPR052036">
    <property type="entry name" value="Hydrolase/PRTase-associated"/>
</dbReference>
<dbReference type="RefSeq" id="WP_091045220.1">
    <property type="nucleotide sequence ID" value="NZ_FNGF01000002.1"/>
</dbReference>
<dbReference type="Gene3D" id="3.30.1870.10">
    <property type="entry name" value="EreA-like, domain 2"/>
    <property type="match status" value="1"/>
</dbReference>
<name>A0A1G9EV09_9ACTN</name>
<proteinExistence type="predicted"/>
<evidence type="ECO:0000313" key="3">
    <source>
        <dbReference type="Proteomes" id="UP000198662"/>
    </source>
</evidence>
<dbReference type="Proteomes" id="UP000198662">
    <property type="component" value="Unassembled WGS sequence"/>
</dbReference>
<feature type="compositionally biased region" description="Basic and acidic residues" evidence="1">
    <location>
        <begin position="330"/>
        <end position="342"/>
    </location>
</feature>